<dbReference type="Proteomes" id="UP000017052">
    <property type="component" value="Unassembled WGS sequence"/>
</dbReference>
<accession>U2PWA1</accession>
<evidence type="ECO:0000313" key="2">
    <source>
        <dbReference type="EMBL" id="ERK54795.1"/>
    </source>
</evidence>
<comment type="caution">
    <text evidence="2">The sequence shown here is derived from an EMBL/GenBank/DDBJ whole genome shotgun (WGS) entry which is preliminary data.</text>
</comment>
<feature type="region of interest" description="Disordered" evidence="1">
    <location>
        <begin position="1"/>
        <end position="25"/>
    </location>
</feature>
<organism evidence="2 3">
    <name type="scientific">Propionibacterium acidifaciens F0233</name>
    <dbReference type="NCBI Taxonomy" id="553198"/>
    <lineage>
        <taxon>Bacteria</taxon>
        <taxon>Bacillati</taxon>
        <taxon>Actinomycetota</taxon>
        <taxon>Actinomycetes</taxon>
        <taxon>Propionibacteriales</taxon>
        <taxon>Propionibacteriaceae</taxon>
        <taxon>Propionibacterium</taxon>
    </lineage>
</organism>
<gene>
    <name evidence="2" type="ORF">HMPREF0682_2174</name>
</gene>
<keyword evidence="3" id="KW-1185">Reference proteome</keyword>
<name>U2PWA1_9ACTN</name>
<protein>
    <submittedName>
        <fullName evidence="2">Uncharacterized protein</fullName>
    </submittedName>
</protein>
<reference evidence="2" key="1">
    <citation type="submission" date="2013-08" db="EMBL/GenBank/DDBJ databases">
        <authorList>
            <person name="Durkin A.S."/>
            <person name="Haft D.R."/>
            <person name="McCorrison J."/>
            <person name="Torralba M."/>
            <person name="Gillis M."/>
            <person name="Haft D.H."/>
            <person name="Methe B."/>
            <person name="Sutton G."/>
            <person name="Nelson K.E."/>
        </authorList>
    </citation>
    <scope>NUCLEOTIDE SEQUENCE [LARGE SCALE GENOMIC DNA]</scope>
    <source>
        <strain evidence="2">F0233</strain>
    </source>
</reference>
<sequence>MGGGIRVRLLRPAEPSRVLDGPAGEDPAAIVVGFFDESLNGPTAAAGSARGRPGAGSRPLARRGPRDRGGGGSGCLSASGTGRDGSCRRRIFRAGRAGCAGASPPPRPE</sequence>
<feature type="region of interest" description="Disordered" evidence="1">
    <location>
        <begin position="41"/>
        <end position="88"/>
    </location>
</feature>
<evidence type="ECO:0000313" key="3">
    <source>
        <dbReference type="Proteomes" id="UP000017052"/>
    </source>
</evidence>
<proteinExistence type="predicted"/>
<evidence type="ECO:0000256" key="1">
    <source>
        <dbReference type="SAM" id="MobiDB-lite"/>
    </source>
</evidence>
<dbReference type="AlphaFoldDB" id="U2PWA1"/>
<dbReference type="EMBL" id="ACVN02000206">
    <property type="protein sequence ID" value="ERK54795.1"/>
    <property type="molecule type" value="Genomic_DNA"/>
</dbReference>
<feature type="compositionally biased region" description="Low complexity" evidence="1">
    <location>
        <begin position="41"/>
        <end position="59"/>
    </location>
</feature>